<accession>A0A0E1W4G1</accession>
<reference evidence="2" key="1">
    <citation type="submission" date="2009-05" db="EMBL/GenBank/DDBJ databases">
        <authorList>
            <person name="Harkins D.M."/>
            <person name="DeShazer D."/>
            <person name="Woods D.E."/>
            <person name="Brinkac L.M."/>
            <person name="Brown K.A."/>
            <person name="Hung G.C."/>
            <person name="Tuanyok A."/>
            <person name="Zhang B."/>
            <person name="Nierman W.C."/>
        </authorList>
    </citation>
    <scope>NUCLEOTIDE SEQUENCE [LARGE SCALE GENOMIC DNA]</scope>
    <source>
        <strain evidence="2">1710a</strain>
    </source>
</reference>
<feature type="compositionally biased region" description="Basic residues" evidence="1">
    <location>
        <begin position="7"/>
        <end position="24"/>
    </location>
</feature>
<evidence type="ECO:0000256" key="1">
    <source>
        <dbReference type="SAM" id="MobiDB-lite"/>
    </source>
</evidence>
<organism evidence="2">
    <name type="scientific">Burkholderia pseudomallei 1710a</name>
    <dbReference type="NCBI Taxonomy" id="320371"/>
    <lineage>
        <taxon>Bacteria</taxon>
        <taxon>Pseudomonadati</taxon>
        <taxon>Pseudomonadota</taxon>
        <taxon>Betaproteobacteria</taxon>
        <taxon>Burkholderiales</taxon>
        <taxon>Burkholderiaceae</taxon>
        <taxon>Burkholderia</taxon>
        <taxon>pseudomallei group</taxon>
    </lineage>
</organism>
<gene>
    <name evidence="2" type="ORF">BURPS1710A_2692</name>
</gene>
<sequence>MNDARRRSGARARRKRRPGMGLRRRFSFDASDVVPAARARHDCAPRA</sequence>
<protein>
    <submittedName>
        <fullName evidence="2">Uncharacterized protein</fullName>
    </submittedName>
</protein>
<feature type="region of interest" description="Disordered" evidence="1">
    <location>
        <begin position="1"/>
        <end position="24"/>
    </location>
</feature>
<dbReference type="HOGENOM" id="CLU_3165612_0_0_4"/>
<name>A0A0E1W4G1_BURPE</name>
<evidence type="ECO:0000313" key="2">
    <source>
        <dbReference type="EMBL" id="EET08023.1"/>
    </source>
</evidence>
<dbReference type="EMBL" id="CM000832">
    <property type="protein sequence ID" value="EET08023.1"/>
    <property type="molecule type" value="Genomic_DNA"/>
</dbReference>
<dbReference type="Proteomes" id="UP000001812">
    <property type="component" value="Chromosome I"/>
</dbReference>
<dbReference type="AlphaFoldDB" id="A0A0E1W4G1"/>
<proteinExistence type="predicted"/>